<organism evidence="1 2">
    <name type="scientific">Mycobacterium phage Sheen</name>
    <dbReference type="NCBI Taxonomy" id="1589274"/>
    <lineage>
        <taxon>Viruses</taxon>
        <taxon>Duplodnaviria</taxon>
        <taxon>Heunggongvirae</taxon>
        <taxon>Uroviricota</taxon>
        <taxon>Caudoviricetes</taxon>
        <taxon>Sheenvirus</taxon>
        <taxon>Sheenvirus Sheen</taxon>
    </lineage>
</organism>
<dbReference type="GeneID" id="26635402"/>
<sequence>MAEQKLHRIQKVVLPLLRGHDDLIDNVSVLPGIAPAKVGSWVENINLRDFPLVNIRRIGGTRHGRQPKKLAVPVIEMTVYHTKGLVECEEMYEACLDVLYDAVLEQTQTPYGYLHSIKETMGATQFSSPFMDSWRVQGLIALGLRPPRN</sequence>
<accession>A0A0B5A5V7</accession>
<evidence type="ECO:0000313" key="1">
    <source>
        <dbReference type="EMBL" id="AJD82441.1"/>
    </source>
</evidence>
<dbReference type="EMBL" id="KP273225">
    <property type="protein sequence ID" value="AJD82441.1"/>
    <property type="molecule type" value="Genomic_DNA"/>
</dbReference>
<gene>
    <name evidence="1" type="primary">23</name>
    <name evidence="1" type="ORF">SHEEN_23</name>
</gene>
<dbReference type="OrthoDB" id="15306at10239"/>
<keyword evidence="2" id="KW-1185">Reference proteome</keyword>
<reference evidence="1 2" key="1">
    <citation type="submission" date="2014-12" db="EMBL/GenBank/DDBJ databases">
        <authorList>
            <person name="Cote D."/>
            <person name="Daigle Z."/>
            <person name="Borges K.M."/>
            <person name="Adams S.D."/>
            <person name="Alvey R.M."/>
            <person name="Barekzi N."/>
            <person name="Beal Z.N."/>
            <person name="Briggs L.A."/>
            <person name="Brown T."/>
            <person name="Coomans R.J."/>
            <person name="D'Elia T."/>
            <person name="Doss J.H."/>
            <person name="Ellsworth J.A."/>
            <person name="Ettinger W.F."/>
            <person name="Fox D.J."/>
            <person name="Gauthier D.T."/>
            <person name="Andriolo J.M."/>
            <person name="Grubb S."/>
            <person name="Gugssa A.H."/>
            <person name="Hauser C.R."/>
            <person name="Hull A.K."/>
            <person name="Jackson N."/>
            <person name="Kart M.U."/>
            <person name="Korey C.A."/>
            <person name="Makemson J."/>
            <person name="McKinney A.L."/>
            <person name="Nelson P.R."/>
            <person name="Newman R.H."/>
            <person name="Powell G."/>
            <person name="Rodriguez-Lanetty M."/>
            <person name="Royer D."/>
            <person name="Sabila M.H."/>
            <person name="Sadana R."/>
            <person name="Saha S."/>
            <person name="Sangster N."/>
            <person name="Slowan-Pomeroy T."/>
            <person name="Urbinati C.R."/>
            <person name="Ward R.E."/>
            <person name="Warner M."/>
            <person name="Williamson B."/>
            <person name="Biederman B."/>
            <person name="Cresawn S.G."/>
            <person name="Bowman C.A."/>
            <person name="Russell D.A."/>
            <person name="Pope W.H."/>
            <person name="Jacobs-Sera D."/>
            <person name="Hendrix R.W."/>
            <person name="Hatfull G.H."/>
        </authorList>
    </citation>
    <scope>NUCLEOTIDE SEQUENCE [LARGE SCALE GENOMIC DNA]</scope>
</reference>
<proteinExistence type="predicted"/>
<protein>
    <submittedName>
        <fullName evidence="1">Tail terminator</fullName>
    </submittedName>
</protein>
<dbReference type="RefSeq" id="YP_009209060.1">
    <property type="nucleotide sequence ID" value="NC_028914.1"/>
</dbReference>
<evidence type="ECO:0000313" key="2">
    <source>
        <dbReference type="Proteomes" id="UP000031723"/>
    </source>
</evidence>
<dbReference type="KEGG" id="vg:26635402"/>
<name>A0A0B5A5V7_9CAUD</name>
<dbReference type="Proteomes" id="UP000031723">
    <property type="component" value="Segment"/>
</dbReference>